<feature type="domain" description="Neurotransmitter-gated ion-channel transmembrane" evidence="13">
    <location>
        <begin position="154"/>
        <end position="238"/>
    </location>
</feature>
<evidence type="ECO:0000256" key="10">
    <source>
        <dbReference type="ARBA" id="ARBA00023303"/>
    </source>
</evidence>
<dbReference type="InterPro" id="IPR018000">
    <property type="entry name" value="Neurotransmitter_ion_chnl_CS"/>
</dbReference>
<keyword evidence="10 11" id="KW-0407">Ion channel</keyword>
<accession>A0ABM0MCW6</accession>
<dbReference type="Gene3D" id="2.70.170.10">
    <property type="entry name" value="Neurotransmitter-gated ion-channel ligand-binding domain"/>
    <property type="match status" value="1"/>
</dbReference>
<dbReference type="InterPro" id="IPR006202">
    <property type="entry name" value="Neur_chan_lig-bd"/>
</dbReference>
<feature type="transmembrane region" description="Helical" evidence="11">
    <location>
        <begin position="209"/>
        <end position="231"/>
    </location>
</feature>
<proteinExistence type="inferred from homology"/>
<keyword evidence="7 11" id="KW-1133">Transmembrane helix</keyword>
<dbReference type="Pfam" id="PF02932">
    <property type="entry name" value="Neur_chan_memb"/>
    <property type="match status" value="1"/>
</dbReference>
<evidence type="ECO:0000256" key="9">
    <source>
        <dbReference type="ARBA" id="ARBA00023136"/>
    </source>
</evidence>
<gene>
    <name evidence="15" type="primary">LOC102803498</name>
</gene>
<evidence type="ECO:0000256" key="1">
    <source>
        <dbReference type="ARBA" id="ARBA00004141"/>
    </source>
</evidence>
<protein>
    <submittedName>
        <fullName evidence="15">Glycine receptor subunit alpha-4-like</fullName>
    </submittedName>
</protein>
<dbReference type="Proteomes" id="UP000694865">
    <property type="component" value="Unplaced"/>
</dbReference>
<feature type="transmembrane region" description="Helical" evidence="11">
    <location>
        <begin position="177"/>
        <end position="197"/>
    </location>
</feature>
<evidence type="ECO:0000259" key="13">
    <source>
        <dbReference type="Pfam" id="PF02932"/>
    </source>
</evidence>
<keyword evidence="6" id="KW-0732">Signal</keyword>
<dbReference type="InterPro" id="IPR006029">
    <property type="entry name" value="Neurotrans-gated_channel_TM"/>
</dbReference>
<evidence type="ECO:0000256" key="8">
    <source>
        <dbReference type="ARBA" id="ARBA00023065"/>
    </source>
</evidence>
<keyword evidence="5 11" id="KW-0812">Transmembrane</keyword>
<keyword evidence="3 11" id="KW-0813">Transport</keyword>
<dbReference type="GeneID" id="102803498"/>
<comment type="similarity">
    <text evidence="11">Belongs to the ligand-gated ion channel (TC 1.A.9) family.</text>
</comment>
<comment type="caution">
    <text evidence="11">Lacks conserved residue(s) required for the propagation of feature annotation.</text>
</comment>
<evidence type="ECO:0000256" key="11">
    <source>
        <dbReference type="RuleBase" id="RU000687"/>
    </source>
</evidence>
<dbReference type="Gene3D" id="1.20.58.390">
    <property type="entry name" value="Neurotransmitter-gated ion-channel transmembrane domain"/>
    <property type="match status" value="1"/>
</dbReference>
<evidence type="ECO:0000256" key="7">
    <source>
        <dbReference type="ARBA" id="ARBA00022989"/>
    </source>
</evidence>
<feature type="non-terminal residue" evidence="15">
    <location>
        <position position="1"/>
    </location>
</feature>
<dbReference type="InterPro" id="IPR038050">
    <property type="entry name" value="Neuro_actylchol_rec"/>
</dbReference>
<dbReference type="SUPFAM" id="SSF90112">
    <property type="entry name" value="Neurotransmitter-gated ion-channel transmembrane pore"/>
    <property type="match status" value="1"/>
</dbReference>
<comment type="subcellular location">
    <subcellularLocation>
        <location evidence="2">Cell membrane</location>
    </subcellularLocation>
    <subcellularLocation>
        <location evidence="1">Membrane</location>
        <topology evidence="1">Multi-pass membrane protein</topology>
    </subcellularLocation>
</comment>
<evidence type="ECO:0000259" key="12">
    <source>
        <dbReference type="Pfam" id="PF02931"/>
    </source>
</evidence>
<feature type="domain" description="Neurotransmitter-gated ion-channel ligand-binding" evidence="12">
    <location>
        <begin position="2"/>
        <end position="146"/>
    </location>
</feature>
<keyword evidence="8 11" id="KW-0406">Ion transport</keyword>
<dbReference type="PROSITE" id="PS00236">
    <property type="entry name" value="NEUROTR_ION_CHANNEL"/>
    <property type="match status" value="1"/>
</dbReference>
<evidence type="ECO:0000256" key="3">
    <source>
        <dbReference type="ARBA" id="ARBA00022448"/>
    </source>
</evidence>
<dbReference type="InterPro" id="IPR036734">
    <property type="entry name" value="Neur_chan_lig-bd_sf"/>
</dbReference>
<keyword evidence="9 11" id="KW-0472">Membrane</keyword>
<evidence type="ECO:0000256" key="4">
    <source>
        <dbReference type="ARBA" id="ARBA00022475"/>
    </source>
</evidence>
<sequence>SYSFSIYLRQQWDDPRLSYDPARALEPSSYLADKIWVPDLMFSHERVLFFMISLQITRISLTLHCEMDFHKFPMDEQKCGLQVESFQYTTAELVFEWIENEPAEFYPGHLKLPQYALIDTVTTNCTKQLKTGWYTCIGLTFILNRELGYYLLQTYIPSILLIILSWVSFWIDIKMSPARVALGITSVLTMITTLNGVRGDLPHVSYIKAIDVWFAMCLVFVVGSLIEYAIVHYLSTNRIGVWNHRTPSKLKKSDNYSGDCCVSLTIVDRSMPPLYNSRLPSTTINKIESSQSNASDEGKIWIRGNCSRKSEAIYNTGTRIDKLVFGQRGTALASDMFEIQSVNEITKNGTHEDPSWGQVKC</sequence>
<dbReference type="SUPFAM" id="SSF63712">
    <property type="entry name" value="Nicotinic receptor ligand binding domain-like"/>
    <property type="match status" value="1"/>
</dbReference>
<dbReference type="InterPro" id="IPR006028">
    <property type="entry name" value="GABAA/Glycine_rcpt"/>
</dbReference>
<dbReference type="Pfam" id="PF02931">
    <property type="entry name" value="Neur_chan_LBD"/>
    <property type="match status" value="1"/>
</dbReference>
<evidence type="ECO:0000313" key="14">
    <source>
        <dbReference type="Proteomes" id="UP000694865"/>
    </source>
</evidence>
<keyword evidence="14" id="KW-1185">Reference proteome</keyword>
<evidence type="ECO:0000313" key="15">
    <source>
        <dbReference type="RefSeq" id="XP_006817857.1"/>
    </source>
</evidence>
<evidence type="ECO:0000256" key="5">
    <source>
        <dbReference type="ARBA" id="ARBA00022692"/>
    </source>
</evidence>
<dbReference type="PRINTS" id="PR00252">
    <property type="entry name" value="NRIONCHANNEL"/>
</dbReference>
<dbReference type="CDD" id="cd19049">
    <property type="entry name" value="LGIC_TM_anion"/>
    <property type="match status" value="1"/>
</dbReference>
<evidence type="ECO:0000256" key="2">
    <source>
        <dbReference type="ARBA" id="ARBA00004236"/>
    </source>
</evidence>
<dbReference type="InterPro" id="IPR036719">
    <property type="entry name" value="Neuro-gated_channel_TM_sf"/>
</dbReference>
<organism evidence="14 15">
    <name type="scientific">Saccoglossus kowalevskii</name>
    <name type="common">Acorn worm</name>
    <dbReference type="NCBI Taxonomy" id="10224"/>
    <lineage>
        <taxon>Eukaryota</taxon>
        <taxon>Metazoa</taxon>
        <taxon>Hemichordata</taxon>
        <taxon>Enteropneusta</taxon>
        <taxon>Harrimaniidae</taxon>
        <taxon>Saccoglossus</taxon>
    </lineage>
</organism>
<name>A0ABM0MCW6_SACKO</name>
<dbReference type="PRINTS" id="PR00253">
    <property type="entry name" value="GABAARECEPTR"/>
</dbReference>
<keyword evidence="4" id="KW-1003">Cell membrane</keyword>
<dbReference type="InterPro" id="IPR006201">
    <property type="entry name" value="Neur_channel"/>
</dbReference>
<evidence type="ECO:0000256" key="6">
    <source>
        <dbReference type="ARBA" id="ARBA00022729"/>
    </source>
</evidence>
<feature type="transmembrane region" description="Helical" evidence="11">
    <location>
        <begin position="149"/>
        <end position="171"/>
    </location>
</feature>
<dbReference type="PANTHER" id="PTHR18945">
    <property type="entry name" value="NEUROTRANSMITTER GATED ION CHANNEL"/>
    <property type="match status" value="1"/>
</dbReference>
<dbReference type="RefSeq" id="XP_006817857.1">
    <property type="nucleotide sequence ID" value="XM_006817794.1"/>
</dbReference>
<reference evidence="15" key="1">
    <citation type="submission" date="2025-08" db="UniProtKB">
        <authorList>
            <consortium name="RefSeq"/>
        </authorList>
    </citation>
    <scope>IDENTIFICATION</scope>
    <source>
        <tissue evidence="15">Testes</tissue>
    </source>
</reference>